<dbReference type="SUPFAM" id="SSF50985">
    <property type="entry name" value="RCC1/BLIP-II"/>
    <property type="match status" value="1"/>
</dbReference>
<dbReference type="PROSITE" id="PS50012">
    <property type="entry name" value="RCC1_3"/>
    <property type="match status" value="2"/>
</dbReference>
<dbReference type="Pfam" id="PF00415">
    <property type="entry name" value="RCC1"/>
    <property type="match status" value="2"/>
</dbReference>
<evidence type="ECO:0000313" key="3">
    <source>
        <dbReference type="Proteomes" id="UP001307889"/>
    </source>
</evidence>
<dbReference type="PANTHER" id="PTHR46849">
    <property type="entry name" value="RCC1 DOMAIN-CONTAINING PROTEIN 1"/>
    <property type="match status" value="1"/>
</dbReference>
<organism evidence="2 3">
    <name type="scientific">Nesidiocoris tenuis</name>
    <dbReference type="NCBI Taxonomy" id="355587"/>
    <lineage>
        <taxon>Eukaryota</taxon>
        <taxon>Metazoa</taxon>
        <taxon>Ecdysozoa</taxon>
        <taxon>Arthropoda</taxon>
        <taxon>Hexapoda</taxon>
        <taxon>Insecta</taxon>
        <taxon>Pterygota</taxon>
        <taxon>Neoptera</taxon>
        <taxon>Paraneoptera</taxon>
        <taxon>Hemiptera</taxon>
        <taxon>Heteroptera</taxon>
        <taxon>Panheteroptera</taxon>
        <taxon>Cimicomorpha</taxon>
        <taxon>Miridae</taxon>
        <taxon>Dicyphina</taxon>
        <taxon>Nesidiocoris</taxon>
    </lineage>
</organism>
<reference evidence="2 3" key="1">
    <citation type="submission" date="2023-09" db="EMBL/GenBank/DDBJ databases">
        <title>Nesidiocoris tenuis whole genome shotgun sequence.</title>
        <authorList>
            <person name="Shibata T."/>
            <person name="Shimoda M."/>
            <person name="Kobayashi T."/>
            <person name="Uehara T."/>
        </authorList>
    </citation>
    <scope>NUCLEOTIDE SEQUENCE [LARGE SCALE GENOMIC DNA]</scope>
    <source>
        <strain evidence="2 3">Japan</strain>
    </source>
</reference>
<protein>
    <submittedName>
        <fullName evidence="2">Regulator of chromosome condensation (RCC1) repeat</fullName>
    </submittedName>
</protein>
<name>A0ABN7B9B6_9HEMI</name>
<dbReference type="PANTHER" id="PTHR46849:SF1">
    <property type="entry name" value="RCC1 DOMAIN-CONTAINING PROTEIN 1"/>
    <property type="match status" value="1"/>
</dbReference>
<dbReference type="InterPro" id="IPR052830">
    <property type="entry name" value="RCC1_domain-containing"/>
</dbReference>
<gene>
    <name evidence="2" type="ORF">NTJ_13060</name>
</gene>
<dbReference type="InterPro" id="IPR009091">
    <property type="entry name" value="RCC1/BLIP-II"/>
</dbReference>
<evidence type="ECO:0000313" key="2">
    <source>
        <dbReference type="EMBL" id="BET00248.1"/>
    </source>
</evidence>
<evidence type="ECO:0000256" key="1">
    <source>
        <dbReference type="PROSITE-ProRule" id="PRU00235"/>
    </source>
</evidence>
<feature type="repeat" description="RCC1" evidence="1">
    <location>
        <begin position="232"/>
        <end position="293"/>
    </location>
</feature>
<dbReference type="EMBL" id="AP028919">
    <property type="protein sequence ID" value="BET00248.1"/>
    <property type="molecule type" value="Genomic_DNA"/>
</dbReference>
<feature type="repeat" description="RCC1" evidence="1">
    <location>
        <begin position="180"/>
        <end position="231"/>
    </location>
</feature>
<accession>A0ABN7B9B6</accession>
<sequence>MELFVCGFNSFGQLGNLLTSTLSKTELTSIRSFQQIKKAKLIAFARNRAVIIDDNGNITLSGFIDIKPGLVNLENLPFNGEDVIQIGATKRDVLVVTSDGQLWEYKIAPCAWRNLKSLLPISNVEELENKVTKISAGPASVCAVLQDGRAFQLPHHELSASSVVSVCYGYEHGILLTSAGTVMTWGTALRGALGNDSMDVCPEPSEVRALAGIRCVYIAAGAFHSCAVSAEGDLYSWGWNRFGQLGHPTHDEEKENSVSTSYVPMPVDWPVPNPSPVKTVHCGSGHTIVVLGKHCLLCFETCS</sequence>
<dbReference type="Gene3D" id="2.130.10.30">
    <property type="entry name" value="Regulator of chromosome condensation 1/beta-lactamase-inhibitor protein II"/>
    <property type="match status" value="2"/>
</dbReference>
<dbReference type="Proteomes" id="UP001307889">
    <property type="component" value="Chromosome 11"/>
</dbReference>
<dbReference type="InterPro" id="IPR000408">
    <property type="entry name" value="Reg_chr_condens"/>
</dbReference>
<proteinExistence type="predicted"/>
<keyword evidence="3" id="KW-1185">Reference proteome</keyword>